<feature type="compositionally biased region" description="Basic residues" evidence="5">
    <location>
        <begin position="394"/>
        <end position="405"/>
    </location>
</feature>
<evidence type="ECO:0000256" key="5">
    <source>
        <dbReference type="SAM" id="MobiDB-lite"/>
    </source>
</evidence>
<dbReference type="InterPro" id="IPR027417">
    <property type="entry name" value="P-loop_NTPase"/>
</dbReference>
<comment type="similarity">
    <text evidence="3">Belongs to the TRAFAC class dynamin-like GTPase superfamily. GB1/RHD3 GTPase family.</text>
</comment>
<keyword evidence="6" id="KW-1133">Transmembrane helix</keyword>
<evidence type="ECO:0000313" key="8">
    <source>
        <dbReference type="EMBL" id="KAK7239600.1"/>
    </source>
</evidence>
<feature type="compositionally biased region" description="Basic and acidic residues" evidence="5">
    <location>
        <begin position="637"/>
        <end position="646"/>
    </location>
</feature>
<evidence type="ECO:0000256" key="2">
    <source>
        <dbReference type="ARBA" id="ARBA00023134"/>
    </source>
</evidence>
<evidence type="ECO:0000313" key="9">
    <source>
        <dbReference type="Proteomes" id="UP001363151"/>
    </source>
</evidence>
<evidence type="ECO:0000256" key="4">
    <source>
        <dbReference type="SAM" id="Coils"/>
    </source>
</evidence>
<feature type="compositionally biased region" description="Basic residues" evidence="5">
    <location>
        <begin position="171"/>
        <end position="183"/>
    </location>
</feature>
<protein>
    <recommendedName>
        <fullName evidence="7">GB1/RHD3-type G domain-containing protein</fullName>
    </recommendedName>
</protein>
<keyword evidence="6" id="KW-0812">Transmembrane</keyword>
<dbReference type="InterPro" id="IPR030386">
    <property type="entry name" value="G_GB1_RHD3_dom"/>
</dbReference>
<keyword evidence="1" id="KW-0547">Nucleotide-binding</keyword>
<keyword evidence="4" id="KW-0175">Coiled coil</keyword>
<proteinExistence type="inferred from homology"/>
<evidence type="ECO:0000259" key="7">
    <source>
        <dbReference type="PROSITE" id="PS51715"/>
    </source>
</evidence>
<dbReference type="Proteomes" id="UP001363151">
    <property type="component" value="Unassembled WGS sequence"/>
</dbReference>
<keyword evidence="2" id="KW-0342">GTP-binding</keyword>
<evidence type="ECO:0000256" key="6">
    <source>
        <dbReference type="SAM" id="Phobius"/>
    </source>
</evidence>
<name>A0ABR1FVG6_AURAN</name>
<dbReference type="PANTHER" id="PTHR10751">
    <property type="entry name" value="GUANYLATE BINDING PROTEIN"/>
    <property type="match status" value="1"/>
</dbReference>
<dbReference type="EMBL" id="JBBJCI010000223">
    <property type="protein sequence ID" value="KAK7239600.1"/>
    <property type="molecule type" value="Genomic_DNA"/>
</dbReference>
<dbReference type="InterPro" id="IPR015894">
    <property type="entry name" value="Guanylate-bd_N"/>
</dbReference>
<evidence type="ECO:0000256" key="1">
    <source>
        <dbReference type="ARBA" id="ARBA00022741"/>
    </source>
</evidence>
<feature type="compositionally biased region" description="Basic residues" evidence="5">
    <location>
        <begin position="150"/>
        <end position="163"/>
    </location>
</feature>
<gene>
    <name evidence="8" type="ORF">SO694_00028153</name>
</gene>
<feature type="compositionally biased region" description="Low complexity" evidence="5">
    <location>
        <begin position="556"/>
        <end position="578"/>
    </location>
</feature>
<feature type="compositionally biased region" description="Low complexity" evidence="5">
    <location>
        <begin position="406"/>
        <end position="425"/>
    </location>
</feature>
<feature type="compositionally biased region" description="Basic residues" evidence="5">
    <location>
        <begin position="191"/>
        <end position="204"/>
    </location>
</feature>
<sequence length="766" mass="81020">MDTEGLASADQDDSYDAKIFALALLLSSYFVLNVVGVIDDATIERLHLVSEVTKRVVVEGEPTVDDEDEAAVLDRSAAALAAHFPPLLVLVRDLALKPTRDGQPITDAEYLEDALRDRGGDAGDNKKALRHARRDAIRRSLRRVVPSGAARRHLGAPRERRGRAPPSDVPRRRRAAARVRRQVRGFTGGARPRRRRGARRRARERKIACGAAATGASLAALARLHVASINAGAAPSIRGAWDAAAREVNARPPATRKSATTTTSPKNPPDDDDAPARGLPEVDDPAHGAVEDRFAVYEVHKDGAKKAMAVFDGAGARRPDRPARRKKLRVALDRAGKAVSREFERAVRRVLRGRSALEAAGRAHDEMIASAGRRRGPGAGLGRPRAGPRPGLPRARRLRHLRTRGARLIQGSRARSRSPGARGAAELADATARVEADRDAKVAAAEGRAARGRRCCEADARARAEADAAAALRGRNEALAADLDACRDAKRAAEDAGDGERRRADDAEALALTLASADDAAGEIATLETAVAALEADVAAKDDALGVLRRELRDAAAAASPGGIASPARRPARASTRARAPRTTRPRRPCATATPWSSATRRSRRPPPGPARRPRARDAAERARAARQGGARGVGDGARRRDDGPRGRRGGAGAARRAAAAAAAGVLGIWSPAARDRARKREAYLGAKVAAAERRADRAQSAADDARAASPAPVKAVRRLFSVGSEVMDKLGGAWLAHVDGELESFDPDAGTPPKPSADLPGFPTA</sequence>
<dbReference type="Gene3D" id="3.40.50.300">
    <property type="entry name" value="P-loop containing nucleotide triphosphate hydrolases"/>
    <property type="match status" value="1"/>
</dbReference>
<feature type="domain" description="GB1/RHD3-type G" evidence="7">
    <location>
        <begin position="1"/>
        <end position="138"/>
    </location>
</feature>
<accession>A0ABR1FVG6</accession>
<feature type="compositionally biased region" description="Low complexity" evidence="5">
    <location>
        <begin position="382"/>
        <end position="393"/>
    </location>
</feature>
<feature type="coiled-coil region" evidence="4">
    <location>
        <begin position="476"/>
        <end position="537"/>
    </location>
</feature>
<reference evidence="8 9" key="1">
    <citation type="submission" date="2024-03" db="EMBL/GenBank/DDBJ databases">
        <title>Aureococcus anophagefferens CCMP1851 and Kratosvirus quantuckense: Draft genome of a second virus-susceptible host strain in the model system.</title>
        <authorList>
            <person name="Chase E."/>
            <person name="Truchon A.R."/>
            <person name="Schepens W."/>
            <person name="Wilhelm S.W."/>
        </authorList>
    </citation>
    <scope>NUCLEOTIDE SEQUENCE [LARGE SCALE GENOMIC DNA]</scope>
    <source>
        <strain evidence="8 9">CCMP1851</strain>
    </source>
</reference>
<comment type="caution">
    <text evidence="8">The sequence shown here is derived from an EMBL/GenBank/DDBJ whole genome shotgun (WGS) entry which is preliminary data.</text>
</comment>
<feature type="region of interest" description="Disordered" evidence="5">
    <location>
        <begin position="744"/>
        <end position="766"/>
    </location>
</feature>
<organism evidence="8 9">
    <name type="scientific">Aureococcus anophagefferens</name>
    <name type="common">Harmful bloom alga</name>
    <dbReference type="NCBI Taxonomy" id="44056"/>
    <lineage>
        <taxon>Eukaryota</taxon>
        <taxon>Sar</taxon>
        <taxon>Stramenopiles</taxon>
        <taxon>Ochrophyta</taxon>
        <taxon>Pelagophyceae</taxon>
        <taxon>Pelagomonadales</taxon>
        <taxon>Pelagomonadaceae</taxon>
        <taxon>Aureococcus</taxon>
    </lineage>
</organism>
<feature type="region of interest" description="Disordered" evidence="5">
    <location>
        <begin position="367"/>
        <end position="429"/>
    </location>
</feature>
<evidence type="ECO:0000256" key="3">
    <source>
        <dbReference type="PROSITE-ProRule" id="PRU01052"/>
    </source>
</evidence>
<feature type="region of interest" description="Disordered" evidence="5">
    <location>
        <begin position="140"/>
        <end position="205"/>
    </location>
</feature>
<dbReference type="SUPFAM" id="SSF52540">
    <property type="entry name" value="P-loop containing nucleoside triphosphate hydrolases"/>
    <property type="match status" value="1"/>
</dbReference>
<feature type="transmembrane region" description="Helical" evidence="6">
    <location>
        <begin position="20"/>
        <end position="38"/>
    </location>
</feature>
<dbReference type="Pfam" id="PF02263">
    <property type="entry name" value="GBP"/>
    <property type="match status" value="1"/>
</dbReference>
<keyword evidence="6" id="KW-0472">Membrane</keyword>
<feature type="compositionally biased region" description="Basic residues" evidence="5">
    <location>
        <begin position="579"/>
        <end position="588"/>
    </location>
</feature>
<feature type="region of interest" description="Disordered" evidence="5">
    <location>
        <begin position="556"/>
        <end position="655"/>
    </location>
</feature>
<feature type="region of interest" description="Disordered" evidence="5">
    <location>
        <begin position="248"/>
        <end position="287"/>
    </location>
</feature>
<dbReference type="PROSITE" id="PS51715">
    <property type="entry name" value="G_GB1_RHD3"/>
    <property type="match status" value="1"/>
</dbReference>
<keyword evidence="9" id="KW-1185">Reference proteome</keyword>